<dbReference type="AlphaFoldDB" id="A0A0G0ETK0"/>
<keyword evidence="1" id="KW-0472">Membrane</keyword>
<feature type="transmembrane region" description="Helical" evidence="1">
    <location>
        <begin position="46"/>
        <end position="66"/>
    </location>
</feature>
<reference evidence="3 4" key="1">
    <citation type="journal article" date="2015" name="Nature">
        <title>rRNA introns, odd ribosomes, and small enigmatic genomes across a large radiation of phyla.</title>
        <authorList>
            <person name="Brown C.T."/>
            <person name="Hug L.A."/>
            <person name="Thomas B.C."/>
            <person name="Sharon I."/>
            <person name="Castelle C.J."/>
            <person name="Singh A."/>
            <person name="Wilkins M.J."/>
            <person name="Williams K.H."/>
            <person name="Banfield J.F."/>
        </authorList>
    </citation>
    <scope>NUCLEOTIDE SEQUENCE [LARGE SCALE GENOMIC DNA]</scope>
</reference>
<protein>
    <submittedName>
        <fullName evidence="3">Uncharacterized protein</fullName>
    </submittedName>
</protein>
<feature type="transmembrane region" description="Helical" evidence="1">
    <location>
        <begin position="87"/>
        <end position="105"/>
    </location>
</feature>
<feature type="chain" id="PRO_5002531861" evidence="2">
    <location>
        <begin position="23"/>
        <end position="120"/>
    </location>
</feature>
<feature type="signal peptide" evidence="2">
    <location>
        <begin position="1"/>
        <end position="22"/>
    </location>
</feature>
<keyword evidence="1" id="KW-1133">Transmembrane helix</keyword>
<dbReference type="PROSITE" id="PS51257">
    <property type="entry name" value="PROKAR_LIPOPROTEIN"/>
    <property type="match status" value="1"/>
</dbReference>
<evidence type="ECO:0000313" key="4">
    <source>
        <dbReference type="Proteomes" id="UP000034492"/>
    </source>
</evidence>
<proteinExistence type="predicted"/>
<keyword evidence="1" id="KW-0812">Transmembrane</keyword>
<keyword evidence="2" id="KW-0732">Signal</keyword>
<evidence type="ECO:0000256" key="1">
    <source>
        <dbReference type="SAM" id="Phobius"/>
    </source>
</evidence>
<evidence type="ECO:0000256" key="2">
    <source>
        <dbReference type="SAM" id="SignalP"/>
    </source>
</evidence>
<dbReference type="Proteomes" id="UP000034492">
    <property type="component" value="Unassembled WGS sequence"/>
</dbReference>
<evidence type="ECO:0000313" key="3">
    <source>
        <dbReference type="EMBL" id="KKQ08892.1"/>
    </source>
</evidence>
<sequence length="120" mass="13058">MITKISNFKFQISNFLITPAFAASCPPEYQTDFGCLPQDNPAQFGAALYNIGLGFIGAVALLFIVYGGYLILTSQGNIEQLNKGKSYIFYSIVGIILAVAGYAFYQIVARDIIKIPGFTP</sequence>
<dbReference type="EMBL" id="LBSA01000018">
    <property type="protein sequence ID" value="KKQ08892.1"/>
    <property type="molecule type" value="Genomic_DNA"/>
</dbReference>
<name>A0A0G0ETK0_9BACT</name>
<accession>A0A0G0ETK0</accession>
<comment type="caution">
    <text evidence="3">The sequence shown here is derived from an EMBL/GenBank/DDBJ whole genome shotgun (WGS) entry which is preliminary data.</text>
</comment>
<organism evidence="3 4">
    <name type="scientific">Candidatus Daviesbacteria bacterium GW2011_GWB1_36_5</name>
    <dbReference type="NCBI Taxonomy" id="1618426"/>
    <lineage>
        <taxon>Bacteria</taxon>
        <taxon>Candidatus Daviesiibacteriota</taxon>
    </lineage>
</organism>
<gene>
    <name evidence="3" type="ORF">US19_C0018G0009</name>
</gene>